<dbReference type="OrthoDB" id="9804020at2"/>
<dbReference type="InterPro" id="IPR015422">
    <property type="entry name" value="PyrdxlP-dep_Trfase_small"/>
</dbReference>
<keyword evidence="3" id="KW-0805">Transcription regulation</keyword>
<evidence type="ECO:0000313" key="6">
    <source>
        <dbReference type="EMBL" id="ALB22998.1"/>
    </source>
</evidence>
<dbReference type="InterPro" id="IPR051446">
    <property type="entry name" value="HTH_trans_reg/aminotransferase"/>
</dbReference>
<dbReference type="PROSITE" id="PS50949">
    <property type="entry name" value="HTH_GNTR"/>
    <property type="match status" value="1"/>
</dbReference>
<dbReference type="AlphaFoldDB" id="A0A1L6TCB6"/>
<dbReference type="GO" id="GO:0003700">
    <property type="term" value="F:DNA-binding transcription factor activity"/>
    <property type="evidence" value="ECO:0007669"/>
    <property type="project" value="InterPro"/>
</dbReference>
<dbReference type="Pfam" id="PF00392">
    <property type="entry name" value="GntR"/>
    <property type="match status" value="1"/>
</dbReference>
<keyword evidence="4" id="KW-0238">DNA-binding</keyword>
<gene>
    <name evidence="6" type="primary">gntR</name>
    <name evidence="6" type="ORF">KU39_1818</name>
</gene>
<dbReference type="InterPro" id="IPR036390">
    <property type="entry name" value="WH_DNA-bd_sf"/>
</dbReference>
<dbReference type="GO" id="GO:0030170">
    <property type="term" value="F:pyridoxal phosphate binding"/>
    <property type="evidence" value="ECO:0007669"/>
    <property type="project" value="InterPro"/>
</dbReference>
<proteinExistence type="inferred from homology"/>
<dbReference type="InterPro" id="IPR015421">
    <property type="entry name" value="PyrdxlP-dep_Trfase_major"/>
</dbReference>
<dbReference type="Pfam" id="PF00155">
    <property type="entry name" value="Aminotran_1_2"/>
    <property type="match status" value="1"/>
</dbReference>
<evidence type="ECO:0000256" key="5">
    <source>
        <dbReference type="ARBA" id="ARBA00023163"/>
    </source>
</evidence>
<dbReference type="SUPFAM" id="SSF46785">
    <property type="entry name" value="Winged helix' DNA-binding domain"/>
    <property type="match status" value="1"/>
</dbReference>
<dbReference type="InterPro" id="IPR015424">
    <property type="entry name" value="PyrdxlP-dep_Trfase"/>
</dbReference>
<comment type="similarity">
    <text evidence="1">In the C-terminal section; belongs to the class-I pyridoxal-phosphate-dependent aminotransferase family.</text>
</comment>
<dbReference type="RefSeq" id="WP_017377963.1">
    <property type="nucleotide sequence ID" value="NZ_CP013801.1"/>
</dbReference>
<dbReference type="CDD" id="cd07377">
    <property type="entry name" value="WHTH_GntR"/>
    <property type="match status" value="1"/>
</dbReference>
<dbReference type="PANTHER" id="PTHR46577:SF2">
    <property type="entry name" value="TRANSCRIPTIONAL REGULATORY PROTEIN"/>
    <property type="match status" value="1"/>
</dbReference>
<dbReference type="Gene3D" id="3.40.640.10">
    <property type="entry name" value="Type I PLP-dependent aspartate aminotransferase-like (Major domain)"/>
    <property type="match status" value="1"/>
</dbReference>
<name>A0A1L6TCB6_PISSA</name>
<evidence type="ECO:0000256" key="2">
    <source>
        <dbReference type="ARBA" id="ARBA00022898"/>
    </source>
</evidence>
<evidence type="ECO:0000256" key="4">
    <source>
        <dbReference type="ARBA" id="ARBA00023125"/>
    </source>
</evidence>
<dbReference type="InterPro" id="IPR000524">
    <property type="entry name" value="Tscrpt_reg_HTH_GntR"/>
</dbReference>
<evidence type="ECO:0000256" key="1">
    <source>
        <dbReference type="ARBA" id="ARBA00005384"/>
    </source>
</evidence>
<dbReference type="SMART" id="SM00345">
    <property type="entry name" value="HTH_GNTR"/>
    <property type="match status" value="1"/>
</dbReference>
<dbReference type="InterPro" id="IPR036388">
    <property type="entry name" value="WH-like_DNA-bd_sf"/>
</dbReference>
<dbReference type="EMBL" id="CP012508">
    <property type="protein sequence ID" value="ALB22998.1"/>
    <property type="molecule type" value="Genomic_DNA"/>
</dbReference>
<sequence length="480" mass="53389">MVQEYELLYERIIRLVRQRIDSGQLKPGERVPSLRHMSQLEKVSVATVIEAYQRLEAEGRLISQPQSGYYVAYSAQEQAAAVPGLKAQERLPLEAREVTVDNLHLTVAEVCADHQMVPFGAALVSPMLLPGDKLARLMGRAMRMQPVESQQYMQPRGYLPLRYEIAKRMQSHGVHGCTEEDIVITAGCMEAIAISLSAVTSPGDAVAVESPVFSGFLLLLESLHLKAIEVRTDPKKGMDLGQLEALFQGKRVQSCLLSANFQNPLGFMMSDEDKQALVQLATLYEVPLVEDDIYAECGYGRQVPRSLKSFDEQGIVLYCSSFSKVLIPGYRVGWAMPGRFLAEFARIKLSRTVTSSSPAQLALSQFIQQGGYEQHLRRLRHLLASQVSQTRQAIERTFPEGTALSAPQGGFLLWLKFPQQVDAKALFLQAREQKISIVPGTLFSMTDAYRSCIRVSCGFPWSKKLENGLTNLASLVSEML</sequence>
<evidence type="ECO:0000256" key="3">
    <source>
        <dbReference type="ARBA" id="ARBA00023015"/>
    </source>
</evidence>
<dbReference type="InterPro" id="IPR004839">
    <property type="entry name" value="Aminotransferase_I/II_large"/>
</dbReference>
<dbReference type="Gene3D" id="1.10.10.10">
    <property type="entry name" value="Winged helix-like DNA-binding domain superfamily/Winged helix DNA-binding domain"/>
    <property type="match status" value="1"/>
</dbReference>
<accession>A0A1L6TCB6</accession>
<organism evidence="6 7">
    <name type="scientific">Piscirickettsia salmonis</name>
    <dbReference type="NCBI Taxonomy" id="1238"/>
    <lineage>
        <taxon>Bacteria</taxon>
        <taxon>Pseudomonadati</taxon>
        <taxon>Pseudomonadota</taxon>
        <taxon>Gammaproteobacteria</taxon>
        <taxon>Thiotrichales</taxon>
        <taxon>Piscirickettsiaceae</taxon>
        <taxon>Piscirickettsia</taxon>
    </lineage>
</organism>
<dbReference type="Gene3D" id="3.90.1150.10">
    <property type="entry name" value="Aspartate Aminotransferase, domain 1"/>
    <property type="match status" value="1"/>
</dbReference>
<protein>
    <submittedName>
        <fullName evidence="6">Transcription regulator HTH, GntR</fullName>
    </submittedName>
</protein>
<keyword evidence="2" id="KW-0663">Pyridoxal phosphate</keyword>
<evidence type="ECO:0000313" key="7">
    <source>
        <dbReference type="Proteomes" id="UP000029558"/>
    </source>
</evidence>
<dbReference type="CDD" id="cd00609">
    <property type="entry name" value="AAT_like"/>
    <property type="match status" value="1"/>
</dbReference>
<dbReference type="Proteomes" id="UP000029558">
    <property type="component" value="Chromosome"/>
</dbReference>
<dbReference type="SUPFAM" id="SSF53383">
    <property type="entry name" value="PLP-dependent transferases"/>
    <property type="match status" value="1"/>
</dbReference>
<keyword evidence="5" id="KW-0804">Transcription</keyword>
<dbReference type="GO" id="GO:0003677">
    <property type="term" value="F:DNA binding"/>
    <property type="evidence" value="ECO:0007669"/>
    <property type="project" value="UniProtKB-KW"/>
</dbReference>
<dbReference type="PANTHER" id="PTHR46577">
    <property type="entry name" value="HTH-TYPE TRANSCRIPTIONAL REGULATORY PROTEIN GABR"/>
    <property type="match status" value="1"/>
</dbReference>
<reference evidence="6 7" key="1">
    <citation type="journal article" date="2014" name="Genome Announc.">
        <title>Comparative Genome Analysis of Two Isolates of the Fish Pathogen Piscirickettsia salmonis from Different Hosts Reveals Major Differences in Virulence-Associated Secretion Systems.</title>
        <authorList>
            <person name="Bohle H."/>
            <person name="Henriquez P."/>
            <person name="Grothusen H."/>
            <person name="Navas E."/>
            <person name="Sandoval A."/>
            <person name="Bustamante F."/>
            <person name="Bustos P."/>
            <person name="Mancilla M."/>
        </authorList>
    </citation>
    <scope>NUCLEOTIDE SEQUENCE [LARGE SCALE GENOMIC DNA]</scope>
    <source>
        <strain evidence="7">B1-32597</strain>
    </source>
</reference>